<evidence type="ECO:0000256" key="9">
    <source>
        <dbReference type="PIRSR" id="PIRSR601461-1"/>
    </source>
</evidence>
<dbReference type="Proteomes" id="UP000504639">
    <property type="component" value="Chromosome 5"/>
</dbReference>
<evidence type="ECO:0000313" key="15">
    <source>
        <dbReference type="RefSeq" id="XP_032045014.1"/>
    </source>
</evidence>
<comment type="function">
    <text evidence="1">Shows particularly broad specificity; although bonds involving phenylalanine and leucine are preferred, many others are also cleaved to some extent.</text>
</comment>
<dbReference type="InterPro" id="IPR001969">
    <property type="entry name" value="Aspartic_peptidase_AS"/>
</dbReference>
<evidence type="ECO:0000256" key="3">
    <source>
        <dbReference type="ARBA" id="ARBA00011924"/>
    </source>
</evidence>
<comment type="similarity">
    <text evidence="2 11">Belongs to the peptidase A1 family.</text>
</comment>
<dbReference type="InParanoid" id="A0A6J3D3G7"/>
<dbReference type="RefSeq" id="XP_032045014.1">
    <property type="nucleotide sequence ID" value="XM_032189123.1"/>
</dbReference>
<sequence>MRWLWLLGVVVVAHTLETRVSLHRRKSLRRALLDGGVLGSVLLQQTPSPAARYHPTAATEPLANYMDLEYVGTISIGTPPQEFSVIFDTGSANLWVPSVYCSSRACANHRRFDPARSSTYRGTTTSVATWYGTGSMVGVLGYDTVTVGNIQVPNQVFGLSLSEPGSFLARAPFDGFLGLAFPSISSSGATPIFDNMMSQGLVSQDLFSIYLTPNKQNGSFVLFGGIDDTYFTGNLSWIPLSAQSYWQIKVDSITMYGRPIACPYGCQAIVDSGTSLLAGPSRSVGNIHYEMGARRSPSGVYLVSCSFIRLLPDIVFVIAGTQFPLPPQAYILQEDGSCMSGFEGYALPTATGELWILGDIFLRRYYSVFDRANGMVGLAPAV</sequence>
<dbReference type="PANTHER" id="PTHR47966:SF22">
    <property type="entry name" value="PEPSIN A-3-RELATED"/>
    <property type="match status" value="1"/>
</dbReference>
<feature type="domain" description="Peptidase A1" evidence="13">
    <location>
        <begin position="70"/>
        <end position="379"/>
    </location>
</feature>
<feature type="chain" id="PRO_5027085306" description="pepsin A" evidence="12">
    <location>
        <begin position="16"/>
        <end position="382"/>
    </location>
</feature>
<evidence type="ECO:0000256" key="12">
    <source>
        <dbReference type="SAM" id="SignalP"/>
    </source>
</evidence>
<dbReference type="GO" id="GO:0007586">
    <property type="term" value="P:digestion"/>
    <property type="evidence" value="ECO:0007669"/>
    <property type="project" value="UniProtKB-KW"/>
</dbReference>
<dbReference type="KEGG" id="aful:116490159"/>
<feature type="disulfide bond" evidence="10">
    <location>
        <begin position="101"/>
        <end position="106"/>
    </location>
</feature>
<dbReference type="EC" id="3.4.23.1" evidence="3"/>
<reference evidence="15" key="1">
    <citation type="submission" date="2025-08" db="UniProtKB">
        <authorList>
            <consortium name="RefSeq"/>
        </authorList>
    </citation>
    <scope>IDENTIFICATION</scope>
    <source>
        <tissue evidence="15">Lung</tissue>
    </source>
</reference>
<evidence type="ECO:0000256" key="11">
    <source>
        <dbReference type="RuleBase" id="RU000454"/>
    </source>
</evidence>
<dbReference type="GO" id="GO:0004190">
    <property type="term" value="F:aspartic-type endopeptidase activity"/>
    <property type="evidence" value="ECO:0007669"/>
    <property type="project" value="UniProtKB-KW"/>
</dbReference>
<evidence type="ECO:0000256" key="2">
    <source>
        <dbReference type="ARBA" id="ARBA00007447"/>
    </source>
</evidence>
<keyword evidence="7 11" id="KW-0378">Hydrolase</keyword>
<keyword evidence="4 11" id="KW-0645">Protease</keyword>
<dbReference type="InterPro" id="IPR012848">
    <property type="entry name" value="Aspartic_peptidase_N"/>
</dbReference>
<dbReference type="PANTHER" id="PTHR47966">
    <property type="entry name" value="BETA-SITE APP-CLEAVING ENZYME, ISOFORM A-RELATED"/>
    <property type="match status" value="1"/>
</dbReference>
<gene>
    <name evidence="15" type="primary">LOC116490159</name>
</gene>
<dbReference type="SUPFAM" id="SSF50630">
    <property type="entry name" value="Acid proteases"/>
    <property type="match status" value="1"/>
</dbReference>
<proteinExistence type="inferred from homology"/>
<keyword evidence="6" id="KW-0222">Digestion</keyword>
<evidence type="ECO:0000256" key="10">
    <source>
        <dbReference type="PIRSR" id="PIRSR601461-2"/>
    </source>
</evidence>
<name>A0A6J3D3G7_AYTFU</name>
<keyword evidence="14" id="KW-1185">Reference proteome</keyword>
<dbReference type="AlphaFoldDB" id="A0A6J3D3G7"/>
<dbReference type="InterPro" id="IPR001461">
    <property type="entry name" value="Aspartic_peptidase_A1"/>
</dbReference>
<dbReference type="PROSITE" id="PS51767">
    <property type="entry name" value="PEPTIDASE_A1"/>
    <property type="match status" value="1"/>
</dbReference>
<dbReference type="GeneID" id="116490159"/>
<evidence type="ECO:0000256" key="4">
    <source>
        <dbReference type="ARBA" id="ARBA00022670"/>
    </source>
</evidence>
<keyword evidence="5 11" id="KW-0064">Aspartyl protease</keyword>
<keyword evidence="8 10" id="KW-1015">Disulfide bond</keyword>
<evidence type="ECO:0000256" key="1">
    <source>
        <dbReference type="ARBA" id="ARBA00002318"/>
    </source>
</evidence>
<protein>
    <recommendedName>
        <fullName evidence="3">pepsin A</fullName>
        <ecNumber evidence="3">3.4.23.1</ecNumber>
    </recommendedName>
</protein>
<dbReference type="PRINTS" id="PR00792">
    <property type="entry name" value="PEPSIN"/>
</dbReference>
<dbReference type="FunFam" id="2.40.70.10:FF:000004">
    <property type="entry name" value="Pepsin A"/>
    <property type="match status" value="1"/>
</dbReference>
<feature type="active site" evidence="9">
    <location>
        <position position="271"/>
    </location>
</feature>
<evidence type="ECO:0000256" key="6">
    <source>
        <dbReference type="ARBA" id="ARBA00022757"/>
    </source>
</evidence>
<dbReference type="PROSITE" id="PS00141">
    <property type="entry name" value="ASP_PROTEASE"/>
    <property type="match status" value="2"/>
</dbReference>
<dbReference type="Pfam" id="PF07966">
    <property type="entry name" value="A1_Propeptide"/>
    <property type="match status" value="1"/>
</dbReference>
<evidence type="ECO:0000313" key="14">
    <source>
        <dbReference type="Proteomes" id="UP000504639"/>
    </source>
</evidence>
<dbReference type="InterPro" id="IPR033121">
    <property type="entry name" value="PEPTIDASE_A1"/>
</dbReference>
<dbReference type="Gene3D" id="2.40.70.10">
    <property type="entry name" value="Acid Proteases"/>
    <property type="match status" value="2"/>
</dbReference>
<organism evidence="14 15">
    <name type="scientific">Aythya fuligula</name>
    <name type="common">Tufted duck</name>
    <name type="synonym">Anas fuligula</name>
    <dbReference type="NCBI Taxonomy" id="219594"/>
    <lineage>
        <taxon>Eukaryota</taxon>
        <taxon>Metazoa</taxon>
        <taxon>Chordata</taxon>
        <taxon>Craniata</taxon>
        <taxon>Vertebrata</taxon>
        <taxon>Euteleostomi</taxon>
        <taxon>Archelosauria</taxon>
        <taxon>Archosauria</taxon>
        <taxon>Dinosauria</taxon>
        <taxon>Saurischia</taxon>
        <taxon>Theropoda</taxon>
        <taxon>Coelurosauria</taxon>
        <taxon>Aves</taxon>
        <taxon>Neognathae</taxon>
        <taxon>Galloanserae</taxon>
        <taxon>Anseriformes</taxon>
        <taxon>Anatidae</taxon>
        <taxon>Aythyinae</taxon>
        <taxon>Aythya</taxon>
    </lineage>
</organism>
<dbReference type="Gene3D" id="6.10.140.60">
    <property type="match status" value="1"/>
</dbReference>
<feature type="disulfide bond" evidence="10">
    <location>
        <begin position="262"/>
        <end position="266"/>
    </location>
</feature>
<evidence type="ECO:0000256" key="7">
    <source>
        <dbReference type="ARBA" id="ARBA00022801"/>
    </source>
</evidence>
<dbReference type="GO" id="GO:0006508">
    <property type="term" value="P:proteolysis"/>
    <property type="evidence" value="ECO:0007669"/>
    <property type="project" value="UniProtKB-KW"/>
</dbReference>
<feature type="signal peptide" evidence="12">
    <location>
        <begin position="1"/>
        <end position="15"/>
    </location>
</feature>
<evidence type="ECO:0000256" key="5">
    <source>
        <dbReference type="ARBA" id="ARBA00022750"/>
    </source>
</evidence>
<accession>A0A6J3D3G7</accession>
<dbReference type="FunFam" id="2.40.70.10:FF:000006">
    <property type="entry name" value="Cathepsin E"/>
    <property type="match status" value="1"/>
</dbReference>
<dbReference type="Pfam" id="PF00026">
    <property type="entry name" value="Asp"/>
    <property type="match status" value="1"/>
</dbReference>
<feature type="disulfide bond" evidence="10">
    <location>
        <begin position="305"/>
        <end position="338"/>
    </location>
</feature>
<evidence type="ECO:0000259" key="13">
    <source>
        <dbReference type="PROSITE" id="PS51767"/>
    </source>
</evidence>
<dbReference type="InterPro" id="IPR021109">
    <property type="entry name" value="Peptidase_aspartic_dom_sf"/>
</dbReference>
<keyword evidence="12" id="KW-0732">Signal</keyword>
<feature type="active site" evidence="9">
    <location>
        <position position="88"/>
    </location>
</feature>
<evidence type="ECO:0000256" key="8">
    <source>
        <dbReference type="ARBA" id="ARBA00023157"/>
    </source>
</evidence>